<name>A0A2N7W270_9BURK</name>
<evidence type="ECO:0000259" key="1">
    <source>
        <dbReference type="Pfam" id="PF07883"/>
    </source>
</evidence>
<dbReference type="InterPro" id="IPR014710">
    <property type="entry name" value="RmlC-like_jellyroll"/>
</dbReference>
<reference evidence="2 3" key="1">
    <citation type="submission" date="2018-01" db="EMBL/GenBank/DDBJ databases">
        <title>Whole genome analyses suggest that Burkholderia sensu lato contains two further novel genera in the rhizoxinica-symbiotica group Mycetohabitans gen. nov., and Trinickia gen. nov.: implications for the evolution of diazotrophy and nodulation in the Burkholderiaceae.</title>
        <authorList>
            <person name="Estrada-de los Santos P."/>
            <person name="Palmer M."/>
            <person name="Chavez-Ramirez B."/>
            <person name="Beukes C."/>
            <person name="Steenkamp E.T."/>
            <person name="Hirsch A.M."/>
            <person name="Manyaka P."/>
            <person name="Maluk M."/>
            <person name="Lafos M."/>
            <person name="Crook M."/>
            <person name="Gross E."/>
            <person name="Simon M.F."/>
            <person name="Bueno dos Reis Junior F."/>
            <person name="Poole P.S."/>
            <person name="Venter S.N."/>
            <person name="James E.K."/>
        </authorList>
    </citation>
    <scope>NUCLEOTIDE SEQUENCE [LARGE SCALE GENOMIC DNA]</scope>
    <source>
        <strain evidence="2 3">GP25-8</strain>
    </source>
</reference>
<keyword evidence="3" id="KW-1185">Reference proteome</keyword>
<proteinExistence type="predicted"/>
<dbReference type="RefSeq" id="WP_102610775.1">
    <property type="nucleotide sequence ID" value="NZ_CADIKD010000015.1"/>
</dbReference>
<accession>A0A2N7W270</accession>
<dbReference type="AlphaFoldDB" id="A0A2N7W270"/>
<comment type="caution">
    <text evidence="2">The sequence shown here is derived from an EMBL/GenBank/DDBJ whole genome shotgun (WGS) entry which is preliminary data.</text>
</comment>
<sequence>MNPIPDDVLRIAHSDAARTLAALPQPFTVLFQRADVSVELFAPRGADTQKPHTRDELYIVATGSGVFMRAGERTAFQAGDLLFVPAHAEHRFEQFTPDFSTWVIFFGAEQPAST</sequence>
<dbReference type="InterPro" id="IPR011051">
    <property type="entry name" value="RmlC_Cupin_sf"/>
</dbReference>
<gene>
    <name evidence="2" type="ORF">C0Z19_15860</name>
</gene>
<dbReference type="SUPFAM" id="SSF51182">
    <property type="entry name" value="RmlC-like cupins"/>
    <property type="match status" value="1"/>
</dbReference>
<dbReference type="InterPro" id="IPR013096">
    <property type="entry name" value="Cupin_2"/>
</dbReference>
<dbReference type="Proteomes" id="UP000235347">
    <property type="component" value="Unassembled WGS sequence"/>
</dbReference>
<dbReference type="EMBL" id="PNYB01000012">
    <property type="protein sequence ID" value="PMS23473.1"/>
    <property type="molecule type" value="Genomic_DNA"/>
</dbReference>
<evidence type="ECO:0000313" key="3">
    <source>
        <dbReference type="Proteomes" id="UP000235347"/>
    </source>
</evidence>
<organism evidence="2 3">
    <name type="scientific">Trinickia soli</name>
    <dbReference type="NCBI Taxonomy" id="380675"/>
    <lineage>
        <taxon>Bacteria</taxon>
        <taxon>Pseudomonadati</taxon>
        <taxon>Pseudomonadota</taxon>
        <taxon>Betaproteobacteria</taxon>
        <taxon>Burkholderiales</taxon>
        <taxon>Burkholderiaceae</taxon>
        <taxon>Trinickia</taxon>
    </lineage>
</organism>
<feature type="domain" description="Cupin type-2" evidence="1">
    <location>
        <begin position="39"/>
        <end position="93"/>
    </location>
</feature>
<dbReference type="Pfam" id="PF07883">
    <property type="entry name" value="Cupin_2"/>
    <property type="match status" value="1"/>
</dbReference>
<dbReference type="Gene3D" id="2.60.120.10">
    <property type="entry name" value="Jelly Rolls"/>
    <property type="match status" value="1"/>
</dbReference>
<evidence type="ECO:0000313" key="2">
    <source>
        <dbReference type="EMBL" id="PMS23473.1"/>
    </source>
</evidence>
<protein>
    <submittedName>
        <fullName evidence="2">Cupin</fullName>
    </submittedName>
</protein>